<evidence type="ECO:0000313" key="2">
    <source>
        <dbReference type="Proteomes" id="UP001519460"/>
    </source>
</evidence>
<keyword evidence="2" id="KW-1185">Reference proteome</keyword>
<dbReference type="Proteomes" id="UP001519460">
    <property type="component" value="Unassembled WGS sequence"/>
</dbReference>
<name>A0ABD0M1X5_9CAEN</name>
<protein>
    <submittedName>
        <fullName evidence="1">Uncharacterized protein</fullName>
    </submittedName>
</protein>
<sequence>MRLTGMRLCGTSLTVMRLARKNPYNLPVVSALTDPNASWLQYHSTNKVAGTAHTHFPFWKRRDALRCPIRQIFEQLLFRAVPFLQK</sequence>
<reference evidence="1 2" key="1">
    <citation type="journal article" date="2023" name="Sci. Data">
        <title>Genome assembly of the Korean intertidal mud-creeper Batillaria attramentaria.</title>
        <authorList>
            <person name="Patra A.K."/>
            <person name="Ho P.T."/>
            <person name="Jun S."/>
            <person name="Lee S.J."/>
            <person name="Kim Y."/>
            <person name="Won Y.J."/>
        </authorList>
    </citation>
    <scope>NUCLEOTIDE SEQUENCE [LARGE SCALE GENOMIC DNA]</scope>
    <source>
        <strain evidence="1">Wonlab-2016</strain>
    </source>
</reference>
<accession>A0ABD0M1X5</accession>
<comment type="caution">
    <text evidence="1">The sequence shown here is derived from an EMBL/GenBank/DDBJ whole genome shotgun (WGS) entry which is preliminary data.</text>
</comment>
<gene>
    <name evidence="1" type="ORF">BaRGS_00003006</name>
</gene>
<organism evidence="1 2">
    <name type="scientific">Batillaria attramentaria</name>
    <dbReference type="NCBI Taxonomy" id="370345"/>
    <lineage>
        <taxon>Eukaryota</taxon>
        <taxon>Metazoa</taxon>
        <taxon>Spiralia</taxon>
        <taxon>Lophotrochozoa</taxon>
        <taxon>Mollusca</taxon>
        <taxon>Gastropoda</taxon>
        <taxon>Caenogastropoda</taxon>
        <taxon>Sorbeoconcha</taxon>
        <taxon>Cerithioidea</taxon>
        <taxon>Batillariidae</taxon>
        <taxon>Batillaria</taxon>
    </lineage>
</organism>
<dbReference type="AlphaFoldDB" id="A0ABD0M1X5"/>
<feature type="non-terminal residue" evidence="1">
    <location>
        <position position="86"/>
    </location>
</feature>
<dbReference type="EMBL" id="JACVVK020000009">
    <property type="protein sequence ID" value="KAK7505735.1"/>
    <property type="molecule type" value="Genomic_DNA"/>
</dbReference>
<evidence type="ECO:0000313" key="1">
    <source>
        <dbReference type="EMBL" id="KAK7505735.1"/>
    </source>
</evidence>
<proteinExistence type="predicted"/>